<dbReference type="InterPro" id="IPR019165">
    <property type="entry name" value="Peptidase_M76_ATP23"/>
</dbReference>
<keyword evidence="2 6" id="KW-0645">Protease</keyword>
<protein>
    <recommendedName>
        <fullName evidence="6">Mitochondrial inner membrane protease ATP23</fullName>
        <ecNumber evidence="6">3.4.24.-</ecNumber>
    </recommendedName>
</protein>
<evidence type="ECO:0000256" key="4">
    <source>
        <dbReference type="ARBA" id="ARBA00022801"/>
    </source>
</evidence>
<dbReference type="GO" id="GO:0046872">
    <property type="term" value="F:metal ion binding"/>
    <property type="evidence" value="ECO:0007669"/>
    <property type="project" value="UniProtKB-KW"/>
</dbReference>
<dbReference type="GO" id="GO:0005739">
    <property type="term" value="C:mitochondrion"/>
    <property type="evidence" value="ECO:0007669"/>
    <property type="project" value="GOC"/>
</dbReference>
<dbReference type="Pfam" id="PF09768">
    <property type="entry name" value="Peptidase_M76"/>
    <property type="match status" value="1"/>
</dbReference>
<dbReference type="GO" id="GO:0004222">
    <property type="term" value="F:metalloendopeptidase activity"/>
    <property type="evidence" value="ECO:0007669"/>
    <property type="project" value="InterPro"/>
</dbReference>
<dbReference type="PANTHER" id="PTHR21711:SF0">
    <property type="entry name" value="MITOCHONDRIAL INNER MEMBRANE PROTEASE ATP23 HOMOLOG"/>
    <property type="match status" value="1"/>
</dbReference>
<reference evidence="8" key="1">
    <citation type="submission" date="2021-05" db="EMBL/GenBank/DDBJ databases">
        <authorList>
            <person name="Alioto T."/>
            <person name="Alioto T."/>
            <person name="Gomez Garrido J."/>
        </authorList>
    </citation>
    <scope>NUCLEOTIDE SEQUENCE</scope>
</reference>
<dbReference type="EMBL" id="HBUF01540018">
    <property type="protein sequence ID" value="CAG6754761.1"/>
    <property type="molecule type" value="Transcribed_RNA"/>
</dbReference>
<dbReference type="GO" id="GO:0033615">
    <property type="term" value="P:mitochondrial proton-transporting ATP synthase complex assembly"/>
    <property type="evidence" value="ECO:0007669"/>
    <property type="project" value="TreeGrafter"/>
</dbReference>
<sequence length="250" mass="28411">MSEDKSESTNDPQPKEFSPKDWGYDMYPERGEKFKPSVGQVFMGYGRENIDKMECEENVYKCFKKSPLVKLLMGALKASGCELDLRRHISCEVCDKIVTGGYDPMLNQIVVCQNNAKGFNPIHGTLVHEMIHMFDFCRHKLDFRNHAHLACTEIRAANLAHCSYLSGIMHGTVSMVALKKQHAECVADRATWAVALVRKLTYDEARPIVEAVFTRCYNDLEPLGRRIKPRSFDGELALSESCQLGYDDYV</sequence>
<evidence type="ECO:0000256" key="6">
    <source>
        <dbReference type="RuleBase" id="RU364057"/>
    </source>
</evidence>
<evidence type="ECO:0000256" key="2">
    <source>
        <dbReference type="ARBA" id="ARBA00022670"/>
    </source>
</evidence>
<evidence type="ECO:0000256" key="5">
    <source>
        <dbReference type="ARBA" id="ARBA00023049"/>
    </source>
</evidence>
<evidence type="ECO:0000256" key="3">
    <source>
        <dbReference type="ARBA" id="ARBA00022723"/>
    </source>
</evidence>
<dbReference type="PANTHER" id="PTHR21711">
    <property type="entry name" value="MITOCHONDRIAL INNER MEMBRANE PROTEASE"/>
    <property type="match status" value="1"/>
</dbReference>
<keyword evidence="3 6" id="KW-0479">Metal-binding</keyword>
<evidence type="ECO:0000256" key="7">
    <source>
        <dbReference type="SAM" id="MobiDB-lite"/>
    </source>
</evidence>
<dbReference type="EC" id="3.4.24.-" evidence="6"/>
<name>A0A8D8ZZV8_9HEMI</name>
<evidence type="ECO:0000313" key="8">
    <source>
        <dbReference type="EMBL" id="CAG6754761.1"/>
    </source>
</evidence>
<organism evidence="8">
    <name type="scientific">Cacopsylla melanoneura</name>
    <dbReference type="NCBI Taxonomy" id="428564"/>
    <lineage>
        <taxon>Eukaryota</taxon>
        <taxon>Metazoa</taxon>
        <taxon>Ecdysozoa</taxon>
        <taxon>Arthropoda</taxon>
        <taxon>Hexapoda</taxon>
        <taxon>Insecta</taxon>
        <taxon>Pterygota</taxon>
        <taxon>Neoptera</taxon>
        <taxon>Paraneoptera</taxon>
        <taxon>Hemiptera</taxon>
        <taxon>Sternorrhyncha</taxon>
        <taxon>Psylloidea</taxon>
        <taxon>Psyllidae</taxon>
        <taxon>Psyllinae</taxon>
        <taxon>Cacopsylla</taxon>
    </lineage>
</organism>
<dbReference type="AlphaFoldDB" id="A0A8D8ZZV8"/>
<keyword evidence="5 6" id="KW-0482">Metalloprotease</keyword>
<dbReference type="GO" id="GO:0034982">
    <property type="term" value="P:mitochondrial protein processing"/>
    <property type="evidence" value="ECO:0007669"/>
    <property type="project" value="TreeGrafter"/>
</dbReference>
<evidence type="ECO:0000256" key="1">
    <source>
        <dbReference type="ARBA" id="ARBA00009915"/>
    </source>
</evidence>
<comment type="similarity">
    <text evidence="1 6">Belongs to the peptidase M76 family.</text>
</comment>
<feature type="region of interest" description="Disordered" evidence="7">
    <location>
        <begin position="1"/>
        <end position="23"/>
    </location>
</feature>
<accession>A0A8D8ZZV8</accession>
<keyword evidence="4 6" id="KW-0378">Hydrolase</keyword>
<proteinExistence type="inferred from homology"/>